<name>A0A382XE23_9ZZZZ</name>
<accession>A0A382XE23</accession>
<dbReference type="InterPro" id="IPR011059">
    <property type="entry name" value="Metal-dep_hydrolase_composite"/>
</dbReference>
<dbReference type="PANTHER" id="PTHR43794:SF11">
    <property type="entry name" value="AMIDOHYDROLASE-RELATED DOMAIN-CONTAINING PROTEIN"/>
    <property type="match status" value="1"/>
</dbReference>
<evidence type="ECO:0000313" key="3">
    <source>
        <dbReference type="EMBL" id="SVD69080.1"/>
    </source>
</evidence>
<dbReference type="Pfam" id="PF01979">
    <property type="entry name" value="Amidohydro_1"/>
    <property type="match status" value="1"/>
</dbReference>
<dbReference type="SUPFAM" id="SSF51338">
    <property type="entry name" value="Composite domain of metallo-dependent hydrolases"/>
    <property type="match status" value="1"/>
</dbReference>
<sequence>MESKLDTKSFDYLTEVDLIIKNAHIATVNNSNQIIKNGSIVIDQTKIVHIGLDSSDYKAKRIIDVGGSLVHPGFIDNHVHLNYHSLRWLTRDGANWNESIPIHAKYMANINPEAEKMSCTLAILEMVKNGTTSFLEAGGITDTDVVSEVAMDIGIRAFLGDSFVRDINSGGATTVDHDKDRAYKLLGSELNRNKNKNELVQGVVTLSGMGTASDELLKFAKDLADKNNVILN</sequence>
<organism evidence="3">
    <name type="scientific">marine metagenome</name>
    <dbReference type="NCBI Taxonomy" id="408172"/>
    <lineage>
        <taxon>unclassified sequences</taxon>
        <taxon>metagenomes</taxon>
        <taxon>ecological metagenomes</taxon>
    </lineage>
</organism>
<dbReference type="InterPro" id="IPR006680">
    <property type="entry name" value="Amidohydro-rel"/>
</dbReference>
<proteinExistence type="predicted"/>
<protein>
    <recommendedName>
        <fullName evidence="2">Amidohydrolase-related domain-containing protein</fullName>
    </recommendedName>
</protein>
<feature type="domain" description="Amidohydrolase-related" evidence="2">
    <location>
        <begin position="70"/>
        <end position="230"/>
    </location>
</feature>
<dbReference type="PANTHER" id="PTHR43794">
    <property type="entry name" value="AMINOHYDROLASE SSNA-RELATED"/>
    <property type="match status" value="1"/>
</dbReference>
<dbReference type="Gene3D" id="3.20.20.140">
    <property type="entry name" value="Metal-dependent hydrolases"/>
    <property type="match status" value="1"/>
</dbReference>
<dbReference type="EMBL" id="UINC01166886">
    <property type="protein sequence ID" value="SVD69080.1"/>
    <property type="molecule type" value="Genomic_DNA"/>
</dbReference>
<feature type="non-terminal residue" evidence="3">
    <location>
        <position position="232"/>
    </location>
</feature>
<evidence type="ECO:0000259" key="2">
    <source>
        <dbReference type="Pfam" id="PF01979"/>
    </source>
</evidence>
<dbReference type="InterPro" id="IPR050287">
    <property type="entry name" value="MTA/SAH_deaminase"/>
</dbReference>
<dbReference type="InterPro" id="IPR032466">
    <property type="entry name" value="Metal_Hydrolase"/>
</dbReference>
<dbReference type="SUPFAM" id="SSF51556">
    <property type="entry name" value="Metallo-dependent hydrolases"/>
    <property type="match status" value="1"/>
</dbReference>
<dbReference type="GO" id="GO:0016810">
    <property type="term" value="F:hydrolase activity, acting on carbon-nitrogen (but not peptide) bonds"/>
    <property type="evidence" value="ECO:0007669"/>
    <property type="project" value="InterPro"/>
</dbReference>
<gene>
    <name evidence="3" type="ORF">METZ01_LOCUS421934</name>
</gene>
<reference evidence="3" key="1">
    <citation type="submission" date="2018-05" db="EMBL/GenBank/DDBJ databases">
        <authorList>
            <person name="Lanie J.A."/>
            <person name="Ng W.-L."/>
            <person name="Kazmierczak K.M."/>
            <person name="Andrzejewski T.M."/>
            <person name="Davidsen T.M."/>
            <person name="Wayne K.J."/>
            <person name="Tettelin H."/>
            <person name="Glass J.I."/>
            <person name="Rusch D."/>
            <person name="Podicherti R."/>
            <person name="Tsui H.-C.T."/>
            <person name="Winkler M.E."/>
        </authorList>
    </citation>
    <scope>NUCLEOTIDE SEQUENCE</scope>
</reference>
<dbReference type="AlphaFoldDB" id="A0A382XE23"/>
<dbReference type="Gene3D" id="2.30.40.10">
    <property type="entry name" value="Urease, subunit C, domain 1"/>
    <property type="match status" value="1"/>
</dbReference>
<evidence type="ECO:0000256" key="1">
    <source>
        <dbReference type="ARBA" id="ARBA00022801"/>
    </source>
</evidence>
<keyword evidence="1" id="KW-0378">Hydrolase</keyword>